<keyword evidence="2" id="KW-0677">Repeat</keyword>
<dbReference type="InterPro" id="IPR016024">
    <property type="entry name" value="ARM-type_fold"/>
</dbReference>
<feature type="region of interest" description="Disordered" evidence="4">
    <location>
        <begin position="1964"/>
        <end position="1994"/>
    </location>
</feature>
<evidence type="ECO:0000313" key="6">
    <source>
        <dbReference type="EMBL" id="KAG0010909.1"/>
    </source>
</evidence>
<evidence type="ECO:0000256" key="1">
    <source>
        <dbReference type="ARBA" id="ARBA00022574"/>
    </source>
</evidence>
<evidence type="ECO:0000256" key="4">
    <source>
        <dbReference type="SAM" id="MobiDB-lite"/>
    </source>
</evidence>
<dbReference type="PROSITE" id="PS50294">
    <property type="entry name" value="WD_REPEATS_REGION"/>
    <property type="match status" value="2"/>
</dbReference>
<evidence type="ECO:0000259" key="5">
    <source>
        <dbReference type="Pfam" id="PF23948"/>
    </source>
</evidence>
<dbReference type="Proteomes" id="UP000703661">
    <property type="component" value="Unassembled WGS sequence"/>
</dbReference>
<dbReference type="InterPro" id="IPR019775">
    <property type="entry name" value="WD40_repeat_CS"/>
</dbReference>
<dbReference type="InterPro" id="IPR027417">
    <property type="entry name" value="P-loop_NTPase"/>
</dbReference>
<feature type="repeat" description="WD" evidence="3">
    <location>
        <begin position="1412"/>
        <end position="1453"/>
    </location>
</feature>
<dbReference type="SMART" id="SM00320">
    <property type="entry name" value="WD40"/>
    <property type="match status" value="10"/>
</dbReference>
<dbReference type="PROSITE" id="PS50082">
    <property type="entry name" value="WD_REPEATS_2"/>
    <property type="match status" value="3"/>
</dbReference>
<name>A0A9P6MR96_9FUNG</name>
<dbReference type="SUPFAM" id="SSF48371">
    <property type="entry name" value="ARM repeat"/>
    <property type="match status" value="1"/>
</dbReference>
<proteinExistence type="predicted"/>
<feature type="repeat" description="WD" evidence="3">
    <location>
        <begin position="1250"/>
        <end position="1291"/>
    </location>
</feature>
<dbReference type="CDD" id="cd00200">
    <property type="entry name" value="WD40"/>
    <property type="match status" value="1"/>
</dbReference>
<feature type="compositionally biased region" description="Basic and acidic residues" evidence="4">
    <location>
        <begin position="1975"/>
        <end position="1994"/>
    </location>
</feature>
<dbReference type="InterPro" id="IPR056251">
    <property type="entry name" value="Arm_rpt_dom"/>
</dbReference>
<gene>
    <name evidence="6" type="ORF">BGZ80_001094</name>
</gene>
<feature type="region of interest" description="Disordered" evidence="4">
    <location>
        <begin position="1871"/>
        <end position="1890"/>
    </location>
</feature>
<dbReference type="PANTHER" id="PTHR19848:SF8">
    <property type="entry name" value="F-BOX AND WD REPEAT DOMAIN CONTAINING 7"/>
    <property type="match status" value="1"/>
</dbReference>
<feature type="compositionally biased region" description="Polar residues" evidence="4">
    <location>
        <begin position="1878"/>
        <end position="1887"/>
    </location>
</feature>
<sequence length="1994" mass="221552">MFEIHAKHALSASQSLELIQFLLSNARDKEPPIRFVLCNYAKALLESMKEIVKRTSIDNKDGNQSLREGIASAYLDHANLVADLGHPDQAQTSRRKADKWGGPGIKKDAAPPVKQASKAMDIATLPSSIFPNDVSPFTTRWTFPELDGRMTDTPQLVSCLSLLKQDSDGLPEEMFERAARKWLNETAENMDERARLEALATDLIRAFTRDEIKDRKVITEVLCLVPVLEEEDVRFLLRHFLNNIEGSNILDIGALRGLAQLLRTAAPGYLHAQDLIKVLGPMSTRLQETHTQSPDQIFELTVAVSSVLDAMADTKVAGLDREGLHEPLLAFLRNLQKSEDPQLRYYAAYAFQGLLCVPDDESPWKATMRRTTKVVKGISGLVSAVKGLDLNGFMAGLKSIQEGFEGVQQVFELTKTAYEGVSAVYEGEQDLIESLKEGLKLNRKRAWYSAIRGADTLIEGGELAKLKVLVCGAPCRREIAFQWGICQRLGGIAANKLWGDKTRQGALKFLEEIYRNDSMWGQNLPIKAYILEILRQLSITAKDIPEAGLLLEDLATDGDAEKLDSYRQVMAKDSNTSPRLLILGSLELASPSLMDRVQQKTDVEAELRHMARMRIKERAGTVYVPPMAKAYLQASDDTSFDLIPMVDEYLNGDQKVFLLLGDSGAGKTMFNRELDLKLWKAYLDKPHKSRIPLLISLPAIDRPEKDLIAKHLRIHEFTEPQIREMKARELVIICDGYDESQQSQNLYESNGFNEDGGWHVQMIVSCRSDHLGQEYRDHFQPSRSSPTDPDLLKQAVLVPFSVAQIKDYIARYVAIKKPLWTPSDYESVLDQIPSLQDLIKNPFLLSLALEVLPRIADPSQTLTSSKITRVLLYDEFVAQWLERNKRRLAAQGLNDQERKTLENLSEDGFTQQGLGFLKDLSAAIYIEQDGIPVVEYSRVRDTTTWKEQFFGRKDEESQILRRAIPLTRNGSRFGFIHRSILEYGVSRAIYEPKQSRIEVDQHRQERRKSTDSTYSFEIELPNVVMKATETTTASLSMDSVIARRNLIRDSSVIQFLVERVQSEFAFKEQLFAYIHASKTEKAWRTAAANAMTILVRAGVHFSDQDLRGIQVPGADMSFGVFDSAHLNGADLRKTNLQSAWLRQTDLTDTRMEGARFGERPTLSEVYMTLAFAYLPDGKTFLAGTREGIINVYDTFTWAIVTTLEGHDGEVTDLVVSPDGMLVAAGALSKSDDKLTVRVWGIKTGQCLHVLGGHTESCRGIAFLPDVSRLVTASSSESIFVWDLETGTLVRDLKAEEGVKVHSIACSPDGRLVASIYSDPSIRLWQIDTSECLHVLKTDTYSLWIAFSPCGKQFSASSFYYISTLDVSTGTVLWTFERNAWTNIVYSPDGRYIAMGASRNPVVLDAQTGAVSLTLQIPKISHVIYSPDGTLIATASDDRTLRIWDASTGAPGPTFSSHISTVKNAVFSPSGYQIASSCDGVIYLSDTRAEKSLNIQPRQSNAFAAEVCFIPDQTSLMSFSEDSIRKWDRESGKLISCIGDGNMSDRTVISPCGRQAFMIDYHGSACLWNIETSQRDLSLELEACESIRQVAISDGIWLAATCSDAGNNIQVWNRHTGMLEHLLVGQGKVTDILFSLNGGHRLASFSESDTDSLIAHVYDMTTGQCSATIEGSFPRTDPITVYSSDGSKLLAAFNGGAVHTWDTTTGKSLRIIETGCENLVRFSLDGSLLITHSGDLRASGKGTLQVWDMNKGECVWVLGETDGWVTAGLSPDNQWLVSSSENDSAIRLWCLRTGKQIAESVNHRGKKFYLAVDKAITNGGNEGGDRGEFEFSVIAASIYGDISYWKIVGNDADLVKYGKDIPVKDVASSEQMMPKDNDQSQSNGSHTDNGQEAKTYKLVMKWTTEYGKLNAEGAVIKGVKGLGRVNTQLLMQYGAKGGTVLGFQHAVSTMTISKNFVSKFKARRSTSDSTLMSTDQDPHDNDNRVKGEIKEEREE</sequence>
<dbReference type="SUPFAM" id="SSF141571">
    <property type="entry name" value="Pentapeptide repeat-like"/>
    <property type="match status" value="1"/>
</dbReference>
<dbReference type="Gene3D" id="2.160.20.80">
    <property type="entry name" value="E3 ubiquitin-protein ligase SopA"/>
    <property type="match status" value="1"/>
</dbReference>
<dbReference type="EMBL" id="JAAAID010001244">
    <property type="protein sequence ID" value="KAG0010909.1"/>
    <property type="molecule type" value="Genomic_DNA"/>
</dbReference>
<dbReference type="InterPro" id="IPR001646">
    <property type="entry name" value="5peptide_repeat"/>
</dbReference>
<organism evidence="6 7">
    <name type="scientific">Entomortierella chlamydospora</name>
    <dbReference type="NCBI Taxonomy" id="101097"/>
    <lineage>
        <taxon>Eukaryota</taxon>
        <taxon>Fungi</taxon>
        <taxon>Fungi incertae sedis</taxon>
        <taxon>Mucoromycota</taxon>
        <taxon>Mortierellomycotina</taxon>
        <taxon>Mortierellomycetes</taxon>
        <taxon>Mortierellales</taxon>
        <taxon>Mortierellaceae</taxon>
        <taxon>Entomortierella</taxon>
    </lineage>
</organism>
<reference evidence="6" key="1">
    <citation type="journal article" date="2020" name="Fungal Divers.">
        <title>Resolving the Mortierellaceae phylogeny through synthesis of multi-gene phylogenetics and phylogenomics.</title>
        <authorList>
            <person name="Vandepol N."/>
            <person name="Liber J."/>
            <person name="Desiro A."/>
            <person name="Na H."/>
            <person name="Kennedy M."/>
            <person name="Barry K."/>
            <person name="Grigoriev I.V."/>
            <person name="Miller A.N."/>
            <person name="O'Donnell K."/>
            <person name="Stajich J.E."/>
            <person name="Bonito G."/>
        </authorList>
    </citation>
    <scope>NUCLEOTIDE SEQUENCE</scope>
    <source>
        <strain evidence="6">NRRL 2769</strain>
    </source>
</reference>
<dbReference type="InterPro" id="IPR015943">
    <property type="entry name" value="WD40/YVTN_repeat-like_dom_sf"/>
</dbReference>
<feature type="region of interest" description="Disordered" evidence="4">
    <location>
        <begin position="88"/>
        <end position="113"/>
    </location>
</feature>
<dbReference type="Pfam" id="PF00400">
    <property type="entry name" value="WD40"/>
    <property type="match status" value="6"/>
</dbReference>
<evidence type="ECO:0000313" key="7">
    <source>
        <dbReference type="Proteomes" id="UP000703661"/>
    </source>
</evidence>
<evidence type="ECO:0000256" key="2">
    <source>
        <dbReference type="ARBA" id="ARBA00022737"/>
    </source>
</evidence>
<keyword evidence="1 3" id="KW-0853">WD repeat</keyword>
<dbReference type="Pfam" id="PF00805">
    <property type="entry name" value="Pentapeptide"/>
    <property type="match status" value="1"/>
</dbReference>
<dbReference type="Gene3D" id="2.130.10.10">
    <property type="entry name" value="YVTN repeat-like/Quinoprotein amine dehydrogenase"/>
    <property type="match status" value="4"/>
</dbReference>
<feature type="repeat" description="WD" evidence="3">
    <location>
        <begin position="1300"/>
        <end position="1334"/>
    </location>
</feature>
<dbReference type="PROSITE" id="PS00678">
    <property type="entry name" value="WD_REPEATS_1"/>
    <property type="match status" value="1"/>
</dbReference>
<evidence type="ECO:0000256" key="3">
    <source>
        <dbReference type="PROSITE-ProRule" id="PRU00221"/>
    </source>
</evidence>
<protein>
    <recommendedName>
        <fullName evidence="5">Arm-like repeat domain-containing protein</fullName>
    </recommendedName>
</protein>
<dbReference type="SUPFAM" id="SSF82171">
    <property type="entry name" value="DPP6 N-terminal domain-like"/>
    <property type="match status" value="1"/>
</dbReference>
<comment type="caution">
    <text evidence="6">The sequence shown here is derived from an EMBL/GenBank/DDBJ whole genome shotgun (WGS) entry which is preliminary data.</text>
</comment>
<dbReference type="InterPro" id="IPR036322">
    <property type="entry name" value="WD40_repeat_dom_sf"/>
</dbReference>
<keyword evidence="7" id="KW-1185">Reference proteome</keyword>
<dbReference type="PANTHER" id="PTHR19848">
    <property type="entry name" value="WD40 REPEAT PROTEIN"/>
    <property type="match status" value="1"/>
</dbReference>
<dbReference type="Pfam" id="PF23948">
    <property type="entry name" value="ARM_5"/>
    <property type="match status" value="1"/>
</dbReference>
<dbReference type="InterPro" id="IPR001680">
    <property type="entry name" value="WD40_rpt"/>
</dbReference>
<dbReference type="SUPFAM" id="SSF50978">
    <property type="entry name" value="WD40 repeat-like"/>
    <property type="match status" value="2"/>
</dbReference>
<dbReference type="Gene3D" id="3.40.50.300">
    <property type="entry name" value="P-loop containing nucleotide triphosphate hydrolases"/>
    <property type="match status" value="1"/>
</dbReference>
<accession>A0A9P6MR96</accession>
<feature type="domain" description="Arm-like repeat" evidence="5">
    <location>
        <begin position="183"/>
        <end position="529"/>
    </location>
</feature>